<dbReference type="SUPFAM" id="SSF53335">
    <property type="entry name" value="S-adenosyl-L-methionine-dependent methyltransferases"/>
    <property type="match status" value="1"/>
</dbReference>
<name>A0A1X7VP67_AMPQE</name>
<dbReference type="Pfam" id="PF08242">
    <property type="entry name" value="Methyltransf_12"/>
    <property type="match status" value="1"/>
</dbReference>
<organism evidence="2">
    <name type="scientific">Amphimedon queenslandica</name>
    <name type="common">Sponge</name>
    <dbReference type="NCBI Taxonomy" id="400682"/>
    <lineage>
        <taxon>Eukaryota</taxon>
        <taxon>Metazoa</taxon>
        <taxon>Porifera</taxon>
        <taxon>Demospongiae</taxon>
        <taxon>Heteroscleromorpha</taxon>
        <taxon>Haplosclerida</taxon>
        <taxon>Niphatidae</taxon>
        <taxon>Amphimedon</taxon>
    </lineage>
</organism>
<protein>
    <recommendedName>
        <fullName evidence="1">Methyltransferase type 12 domain-containing protein</fullName>
    </recommendedName>
</protein>
<dbReference type="Gene3D" id="3.40.50.150">
    <property type="entry name" value="Vaccinia Virus protein VP39"/>
    <property type="match status" value="1"/>
</dbReference>
<dbReference type="InterPro" id="IPR013217">
    <property type="entry name" value="Methyltransf_12"/>
</dbReference>
<dbReference type="AlphaFoldDB" id="A0A1X7VP67"/>
<reference evidence="2" key="1">
    <citation type="submission" date="2017-05" db="UniProtKB">
        <authorList>
            <consortium name="EnsemblMetazoa"/>
        </authorList>
    </citation>
    <scope>IDENTIFICATION</scope>
</reference>
<dbReference type="OrthoDB" id="540004at2759"/>
<dbReference type="CDD" id="cd02440">
    <property type="entry name" value="AdoMet_MTases"/>
    <property type="match status" value="1"/>
</dbReference>
<accession>A0A1X7VP67</accession>
<feature type="domain" description="Methyltransferase type 12" evidence="1">
    <location>
        <begin position="44"/>
        <end position="135"/>
    </location>
</feature>
<dbReference type="InterPro" id="IPR029063">
    <property type="entry name" value="SAM-dependent_MTases_sf"/>
</dbReference>
<dbReference type="InParanoid" id="A0A1X7VP67"/>
<sequence length="242" mass="27817">MAHVQDHYNVIAQEYDFFYDHMYEKLAEASCKWLKLLPTDSLADIGGGTGAVSSLIWKKANLGQPVLVVDPSPDMLEPASKREGVLTLEATFDDLINSYPHIISKYNKFVCIGCIHLFPHLEASMAAFYKLLKPGDQLLIVEHPEVLVWKDLKTRFNSLDEIEEYLKQAGFSVEERGEESHSHSYSREKYFYSLRHRCYTALSLLTDKEIELGIKKLDETVFKGEPFKELTDYYYMIVATKT</sequence>
<evidence type="ECO:0000313" key="2">
    <source>
        <dbReference type="EnsemblMetazoa" id="Aqu2.1.41679_001"/>
    </source>
</evidence>
<evidence type="ECO:0000259" key="1">
    <source>
        <dbReference type="Pfam" id="PF08242"/>
    </source>
</evidence>
<proteinExistence type="predicted"/>
<dbReference type="EnsemblMetazoa" id="Aqu2.1.41679_001">
    <property type="protein sequence ID" value="Aqu2.1.41679_001"/>
    <property type="gene ID" value="Aqu2.1.41679"/>
</dbReference>